<comment type="caution">
    <text evidence="2">The sequence shown here is derived from an EMBL/GenBank/DDBJ whole genome shotgun (WGS) entry which is preliminary data.</text>
</comment>
<evidence type="ECO:0000313" key="3">
    <source>
        <dbReference type="Proteomes" id="UP000799444"/>
    </source>
</evidence>
<gene>
    <name evidence="2" type="ORF">EJ04DRAFT_518592</name>
</gene>
<evidence type="ECO:0000313" key="2">
    <source>
        <dbReference type="EMBL" id="KAF2740825.1"/>
    </source>
</evidence>
<accession>A0A9P4R9Y6</accession>
<name>A0A9P4R9Y6_9PLEO</name>
<feature type="region of interest" description="Disordered" evidence="1">
    <location>
        <begin position="148"/>
        <end position="198"/>
    </location>
</feature>
<protein>
    <submittedName>
        <fullName evidence="2">Uncharacterized protein</fullName>
    </submittedName>
</protein>
<feature type="compositionally biased region" description="Acidic residues" evidence="1">
    <location>
        <begin position="154"/>
        <end position="166"/>
    </location>
</feature>
<reference evidence="2" key="1">
    <citation type="journal article" date="2020" name="Stud. Mycol.">
        <title>101 Dothideomycetes genomes: a test case for predicting lifestyles and emergence of pathogens.</title>
        <authorList>
            <person name="Haridas S."/>
            <person name="Albert R."/>
            <person name="Binder M."/>
            <person name="Bloem J."/>
            <person name="Labutti K."/>
            <person name="Salamov A."/>
            <person name="Andreopoulos B."/>
            <person name="Baker S."/>
            <person name="Barry K."/>
            <person name="Bills G."/>
            <person name="Bluhm B."/>
            <person name="Cannon C."/>
            <person name="Castanera R."/>
            <person name="Culley D."/>
            <person name="Daum C."/>
            <person name="Ezra D."/>
            <person name="Gonzalez J."/>
            <person name="Henrissat B."/>
            <person name="Kuo A."/>
            <person name="Liang C."/>
            <person name="Lipzen A."/>
            <person name="Lutzoni F."/>
            <person name="Magnuson J."/>
            <person name="Mondo S."/>
            <person name="Nolan M."/>
            <person name="Ohm R."/>
            <person name="Pangilinan J."/>
            <person name="Park H.-J."/>
            <person name="Ramirez L."/>
            <person name="Alfaro M."/>
            <person name="Sun H."/>
            <person name="Tritt A."/>
            <person name="Yoshinaga Y."/>
            <person name="Zwiers L.-H."/>
            <person name="Turgeon B."/>
            <person name="Goodwin S."/>
            <person name="Spatafora J."/>
            <person name="Crous P."/>
            <person name="Grigoriev I."/>
        </authorList>
    </citation>
    <scope>NUCLEOTIDE SEQUENCE</scope>
    <source>
        <strain evidence="2">CBS 125425</strain>
    </source>
</reference>
<sequence length="323" mass="36562">MAGRVTVTPQKRKEVEKTASLRIDPNLSQFLRDTLALDDTRHVEPVASLRSSEKQKKDQLRRPMQLIRRRHRLQDARIDPALSTPEAIQKVIRWRDDYKQPWAAIKFLYVKSGYAANNRKKNQISEAQFPAFYNDNIEAYEQELARISSHDQENELSEGDCELSESDAEKGSYSMVSSEEDQLAVFSDDETRSNDFTAKSAENFEALRGEKRKSAMSDHDQHVNKRQKQVGWLDNPAAGASEDVSNASSQPSALVDNDADDTESSSSSSGVSSSSPPRRNLPHRHLYSQHLTDRVQRLRRGPAARRRKAPRQTLSKNGGMRLG</sequence>
<dbReference type="AlphaFoldDB" id="A0A9P4R9Y6"/>
<feature type="compositionally biased region" description="Polar residues" evidence="1">
    <location>
        <begin position="243"/>
        <end position="252"/>
    </location>
</feature>
<proteinExistence type="predicted"/>
<feature type="compositionally biased region" description="Low complexity" evidence="1">
    <location>
        <begin position="264"/>
        <end position="275"/>
    </location>
</feature>
<dbReference type="Proteomes" id="UP000799444">
    <property type="component" value="Unassembled WGS sequence"/>
</dbReference>
<keyword evidence="3" id="KW-1185">Reference proteome</keyword>
<feature type="region of interest" description="Disordered" evidence="1">
    <location>
        <begin position="211"/>
        <end position="323"/>
    </location>
</feature>
<feature type="compositionally biased region" description="Basic residues" evidence="1">
    <location>
        <begin position="297"/>
        <end position="310"/>
    </location>
</feature>
<feature type="compositionally biased region" description="Basic and acidic residues" evidence="1">
    <location>
        <begin position="211"/>
        <end position="223"/>
    </location>
</feature>
<organism evidence="2 3">
    <name type="scientific">Polyplosphaeria fusca</name>
    <dbReference type="NCBI Taxonomy" id="682080"/>
    <lineage>
        <taxon>Eukaryota</taxon>
        <taxon>Fungi</taxon>
        <taxon>Dikarya</taxon>
        <taxon>Ascomycota</taxon>
        <taxon>Pezizomycotina</taxon>
        <taxon>Dothideomycetes</taxon>
        <taxon>Pleosporomycetidae</taxon>
        <taxon>Pleosporales</taxon>
        <taxon>Tetraplosphaeriaceae</taxon>
        <taxon>Polyplosphaeria</taxon>
    </lineage>
</organism>
<evidence type="ECO:0000256" key="1">
    <source>
        <dbReference type="SAM" id="MobiDB-lite"/>
    </source>
</evidence>
<dbReference type="EMBL" id="ML996099">
    <property type="protein sequence ID" value="KAF2740825.1"/>
    <property type="molecule type" value="Genomic_DNA"/>
</dbReference>